<evidence type="ECO:0000256" key="1">
    <source>
        <dbReference type="SAM" id="MobiDB-lite"/>
    </source>
</evidence>
<evidence type="ECO:0000313" key="4">
    <source>
        <dbReference type="Proteomes" id="UP000249464"/>
    </source>
</evidence>
<name>A0A2X0MD33_9BASI</name>
<feature type="compositionally biased region" description="Basic and acidic residues" evidence="1">
    <location>
        <begin position="39"/>
        <end position="59"/>
    </location>
</feature>
<keyword evidence="2" id="KW-0732">Signal</keyword>
<proteinExistence type="predicted"/>
<gene>
    <name evidence="3" type="primary">BQ5605_C009g05487</name>
    <name evidence="3" type="ORF">BQ5605_C009G05487</name>
</gene>
<dbReference type="AlphaFoldDB" id="A0A2X0MD33"/>
<feature type="compositionally biased region" description="Polar residues" evidence="1">
    <location>
        <begin position="323"/>
        <end position="333"/>
    </location>
</feature>
<keyword evidence="4" id="KW-1185">Reference proteome</keyword>
<dbReference type="EMBL" id="FQNC01000049">
    <property type="protein sequence ID" value="SGY81227.1"/>
    <property type="molecule type" value="Genomic_DNA"/>
</dbReference>
<feature type="region of interest" description="Disordered" evidence="1">
    <location>
        <begin position="276"/>
        <end position="394"/>
    </location>
</feature>
<sequence length="415" mass="43001">MRSLHNLFALTLVMAGTGVSSASPERSLAPDTVEQLLRRHPDGPLSIHPRDSKPTEEFKKRAHAPHGSRDHTFSKRMAHQNMNKGIVKKNRARRYEGDAVEKRWIQGPSIIQDSTPTNGLPPPGANINYFNSALPSGTGGGGPRVVPPTFAPLRTPNLPLLGLNTIHAAFQSASPSFESAPIPTITPSAVELQLAVNSPTPGGIADASAAAAIGGVLKNVLDVPIASPTAIAQKAKRWVYGRSIIQDDSASSGSPNPAGGNVNNFLGYGGSSMGGGGGGTPILTPPTFPGLPGQASNGANALDQAANHFPSLSPSPSPSPSSEATIVTSQTSPAPMVDPISPSAAPPVTPPSYSSPPIIPGSVRVVSPQDITSSSPAAVPTTTTSTRSVHAEAEDEIKYEYDEVPATEDEWYEAE</sequence>
<accession>A0A2X0MD33</accession>
<protein>
    <submittedName>
        <fullName evidence="3">BQ5605_C009g05487 protein</fullName>
    </submittedName>
</protein>
<evidence type="ECO:0000313" key="3">
    <source>
        <dbReference type="EMBL" id="SGY81227.1"/>
    </source>
</evidence>
<feature type="chain" id="PRO_5016114605" evidence="2">
    <location>
        <begin position="23"/>
        <end position="415"/>
    </location>
</feature>
<feature type="region of interest" description="Disordered" evidence="1">
    <location>
        <begin position="39"/>
        <end position="71"/>
    </location>
</feature>
<dbReference type="Proteomes" id="UP000249464">
    <property type="component" value="Unassembled WGS sequence"/>
</dbReference>
<feature type="compositionally biased region" description="Low complexity" evidence="1">
    <location>
        <begin position="372"/>
        <end position="388"/>
    </location>
</feature>
<feature type="compositionally biased region" description="Pro residues" evidence="1">
    <location>
        <begin position="344"/>
        <end position="359"/>
    </location>
</feature>
<reference evidence="3 4" key="1">
    <citation type="submission" date="2016-11" db="EMBL/GenBank/DDBJ databases">
        <authorList>
            <person name="Jaros S."/>
            <person name="Januszkiewicz K."/>
            <person name="Wedrychowicz H."/>
        </authorList>
    </citation>
    <scope>NUCLEOTIDE SEQUENCE [LARGE SCALE GENOMIC DNA]</scope>
</reference>
<evidence type="ECO:0000256" key="2">
    <source>
        <dbReference type="SAM" id="SignalP"/>
    </source>
</evidence>
<organism evidence="3 4">
    <name type="scientific">Microbotryum silenes-dioicae</name>
    <dbReference type="NCBI Taxonomy" id="796604"/>
    <lineage>
        <taxon>Eukaryota</taxon>
        <taxon>Fungi</taxon>
        <taxon>Dikarya</taxon>
        <taxon>Basidiomycota</taxon>
        <taxon>Pucciniomycotina</taxon>
        <taxon>Microbotryomycetes</taxon>
        <taxon>Microbotryales</taxon>
        <taxon>Microbotryaceae</taxon>
        <taxon>Microbotryum</taxon>
    </lineage>
</organism>
<feature type="signal peptide" evidence="2">
    <location>
        <begin position="1"/>
        <end position="22"/>
    </location>
</feature>